<reference evidence="2" key="1">
    <citation type="submission" date="2019-10" db="EMBL/GenBank/DDBJ databases">
        <title>Streptomyces sp. nov., a novel actinobacterium isolated from alkaline environment.</title>
        <authorList>
            <person name="Golinska P."/>
        </authorList>
    </citation>
    <scope>NUCLEOTIDE SEQUENCE [LARGE SCALE GENOMIC DNA]</scope>
    <source>
        <strain evidence="2">DSM 42118</strain>
    </source>
</reference>
<organism evidence="1 2">
    <name type="scientific">Streptomyces alkaliphilus</name>
    <dbReference type="NCBI Taxonomy" id="1472722"/>
    <lineage>
        <taxon>Bacteria</taxon>
        <taxon>Bacillati</taxon>
        <taxon>Actinomycetota</taxon>
        <taxon>Actinomycetes</taxon>
        <taxon>Kitasatosporales</taxon>
        <taxon>Streptomycetaceae</taxon>
        <taxon>Streptomyces</taxon>
    </lineage>
</organism>
<dbReference type="OrthoDB" id="72206at2"/>
<dbReference type="AlphaFoldDB" id="A0A7W3Y3G1"/>
<proteinExistence type="predicted"/>
<dbReference type="Proteomes" id="UP000538929">
    <property type="component" value="Unassembled WGS sequence"/>
</dbReference>
<evidence type="ECO:0008006" key="3">
    <source>
        <dbReference type="Google" id="ProtNLM"/>
    </source>
</evidence>
<name>A0A7W3Y3G1_9ACTN</name>
<evidence type="ECO:0000313" key="2">
    <source>
        <dbReference type="Proteomes" id="UP000538929"/>
    </source>
</evidence>
<accession>A0A7W3Y3G1</accession>
<dbReference type="EMBL" id="VKHT01000978">
    <property type="protein sequence ID" value="MBB0246583.1"/>
    <property type="molecule type" value="Genomic_DNA"/>
</dbReference>
<dbReference type="RefSeq" id="WP_143624298.1">
    <property type="nucleotide sequence ID" value="NZ_VJYJ02000927.1"/>
</dbReference>
<gene>
    <name evidence="1" type="ORF">FNQ90_21315</name>
</gene>
<protein>
    <recommendedName>
        <fullName evidence="3">DNA-binding protein</fullName>
    </recommendedName>
</protein>
<sequence>MARGMFRVFVGNKRLICTFCDHQIFTQRDVKLNSTGMSLLGLDWANKGACGLICTQCGYLQMFVDPQIRYEEV</sequence>
<keyword evidence="2" id="KW-1185">Reference proteome</keyword>
<comment type="caution">
    <text evidence="1">The sequence shown here is derived from an EMBL/GenBank/DDBJ whole genome shotgun (WGS) entry which is preliminary data.</text>
</comment>
<evidence type="ECO:0000313" key="1">
    <source>
        <dbReference type="EMBL" id="MBB0246583.1"/>
    </source>
</evidence>